<feature type="transmembrane region" description="Helical" evidence="1">
    <location>
        <begin position="54"/>
        <end position="81"/>
    </location>
</feature>
<keyword evidence="1" id="KW-0472">Membrane</keyword>
<feature type="transmembrane region" description="Helical" evidence="1">
    <location>
        <begin position="15"/>
        <end position="48"/>
    </location>
</feature>
<dbReference type="RefSeq" id="WP_194046316.1">
    <property type="nucleotide sequence ID" value="NZ_JADEXF010000673.1"/>
</dbReference>
<keyword evidence="1" id="KW-1133">Transmembrane helix</keyword>
<dbReference type="EMBL" id="JADEXF010000673">
    <property type="protein sequence ID" value="MBE9106894.1"/>
    <property type="molecule type" value="Genomic_DNA"/>
</dbReference>
<evidence type="ECO:0000313" key="2">
    <source>
        <dbReference type="EMBL" id="MBE9106894.1"/>
    </source>
</evidence>
<organism evidence="2 3">
    <name type="scientific">Nostoc cf. edaphicum LEGE 07299</name>
    <dbReference type="NCBI Taxonomy" id="2777974"/>
    <lineage>
        <taxon>Bacteria</taxon>
        <taxon>Bacillati</taxon>
        <taxon>Cyanobacteriota</taxon>
        <taxon>Cyanophyceae</taxon>
        <taxon>Nostocales</taxon>
        <taxon>Nostocaceae</taxon>
        <taxon>Nostoc</taxon>
    </lineage>
</organism>
<keyword evidence="1" id="KW-0812">Transmembrane</keyword>
<evidence type="ECO:0000313" key="3">
    <source>
        <dbReference type="Proteomes" id="UP000647836"/>
    </source>
</evidence>
<gene>
    <name evidence="2" type="ORF">IQ229_18770</name>
</gene>
<reference evidence="2 3" key="1">
    <citation type="submission" date="2020-10" db="EMBL/GenBank/DDBJ databases">
        <authorList>
            <person name="Castelo-Branco R."/>
            <person name="Eusebio N."/>
            <person name="Adriana R."/>
            <person name="Vieira A."/>
            <person name="Brugerolle De Fraissinette N."/>
            <person name="Rezende De Castro R."/>
            <person name="Schneider M.P."/>
            <person name="Vasconcelos V."/>
            <person name="Leao P.N."/>
        </authorList>
    </citation>
    <scope>NUCLEOTIDE SEQUENCE [LARGE SCALE GENOMIC DNA]</scope>
    <source>
        <strain evidence="2 3">LEGE 07299</strain>
    </source>
</reference>
<protein>
    <submittedName>
        <fullName evidence="2">Uncharacterized protein</fullName>
    </submittedName>
</protein>
<name>A0ABR9U2K0_9NOSO</name>
<keyword evidence="3" id="KW-1185">Reference proteome</keyword>
<feature type="non-terminal residue" evidence="2">
    <location>
        <position position="1"/>
    </location>
</feature>
<evidence type="ECO:0000256" key="1">
    <source>
        <dbReference type="SAM" id="Phobius"/>
    </source>
</evidence>
<dbReference type="Proteomes" id="UP000647836">
    <property type="component" value="Unassembled WGS sequence"/>
</dbReference>
<comment type="caution">
    <text evidence="2">The sequence shown here is derived from an EMBL/GenBank/DDBJ whole genome shotgun (WGS) entry which is preliminary data.</text>
</comment>
<accession>A0ABR9U2K0</accession>
<proteinExistence type="predicted"/>
<sequence>SNQGKTYSLLMIKSFLIWTFTLAVCLLVVGFPLVVLMATVGCLLSIILQSVMPVSAVLLVAGALIMFNVMAVVLAAGVLTVKGVHPSEVKWLSWLHGEADQMQATVYAACPLTCEIK</sequence>